<dbReference type="GO" id="GO:0016020">
    <property type="term" value="C:membrane"/>
    <property type="evidence" value="ECO:0007669"/>
    <property type="project" value="UniProtKB-SubCell"/>
</dbReference>
<dbReference type="PANTHER" id="PTHR33491">
    <property type="entry name" value="OSJNBA0016N04.9 PROTEIN"/>
    <property type="match status" value="1"/>
</dbReference>
<organism evidence="5 6">
    <name type="scientific">Zingiber officinale</name>
    <name type="common">Ginger</name>
    <name type="synonym">Amomum zingiber</name>
    <dbReference type="NCBI Taxonomy" id="94328"/>
    <lineage>
        <taxon>Eukaryota</taxon>
        <taxon>Viridiplantae</taxon>
        <taxon>Streptophyta</taxon>
        <taxon>Embryophyta</taxon>
        <taxon>Tracheophyta</taxon>
        <taxon>Spermatophyta</taxon>
        <taxon>Magnoliopsida</taxon>
        <taxon>Liliopsida</taxon>
        <taxon>Zingiberales</taxon>
        <taxon>Zingiberaceae</taxon>
        <taxon>Zingiber</taxon>
    </lineage>
</organism>
<feature type="chain" id="PRO_5035310647" description="Wall-associated receptor kinase galacturonan-binding domain-containing protein" evidence="3">
    <location>
        <begin position="23"/>
        <end position="85"/>
    </location>
</feature>
<evidence type="ECO:0000256" key="1">
    <source>
        <dbReference type="ARBA" id="ARBA00004167"/>
    </source>
</evidence>
<dbReference type="GO" id="GO:0030247">
    <property type="term" value="F:polysaccharide binding"/>
    <property type="evidence" value="ECO:0007669"/>
    <property type="project" value="InterPro"/>
</dbReference>
<dbReference type="AlphaFoldDB" id="A0A8J5CF41"/>
<sequence>MASWPAHLFLLLVCLVLLAAKGTPQTAQPQLDDSADRWVRPGCRSKCGNVSIPYPFGIDPGCFRKGFGINCTDDDTSYLDQGCIY</sequence>
<evidence type="ECO:0000313" key="5">
    <source>
        <dbReference type="EMBL" id="KAG6473234.1"/>
    </source>
</evidence>
<protein>
    <recommendedName>
        <fullName evidence="4">Wall-associated receptor kinase galacturonan-binding domain-containing protein</fullName>
    </recommendedName>
</protein>
<evidence type="ECO:0000256" key="2">
    <source>
        <dbReference type="ARBA" id="ARBA00022729"/>
    </source>
</evidence>
<comment type="caution">
    <text evidence="5">The sequence shown here is derived from an EMBL/GenBank/DDBJ whole genome shotgun (WGS) entry which is preliminary data.</text>
</comment>
<feature type="signal peptide" evidence="3">
    <location>
        <begin position="1"/>
        <end position="22"/>
    </location>
</feature>
<reference evidence="5 6" key="1">
    <citation type="submission" date="2020-08" db="EMBL/GenBank/DDBJ databases">
        <title>Plant Genome Project.</title>
        <authorList>
            <person name="Zhang R.-G."/>
        </authorList>
    </citation>
    <scope>NUCLEOTIDE SEQUENCE [LARGE SCALE GENOMIC DNA]</scope>
    <source>
        <tissue evidence="5">Rhizome</tissue>
    </source>
</reference>
<evidence type="ECO:0000256" key="3">
    <source>
        <dbReference type="SAM" id="SignalP"/>
    </source>
</evidence>
<dbReference type="Pfam" id="PF13947">
    <property type="entry name" value="GUB_WAK_bind"/>
    <property type="match status" value="1"/>
</dbReference>
<comment type="subcellular location">
    <subcellularLocation>
        <location evidence="1">Membrane</location>
        <topology evidence="1">Single-pass membrane protein</topology>
    </subcellularLocation>
</comment>
<feature type="domain" description="Wall-associated receptor kinase galacturonan-binding" evidence="4">
    <location>
        <begin position="43"/>
        <end position="80"/>
    </location>
</feature>
<keyword evidence="6" id="KW-1185">Reference proteome</keyword>
<name>A0A8J5CF41_ZINOF</name>
<gene>
    <name evidence="5" type="ORF">ZIOFF_067147</name>
</gene>
<dbReference type="EMBL" id="JACMSC010000019">
    <property type="protein sequence ID" value="KAG6473234.1"/>
    <property type="molecule type" value="Genomic_DNA"/>
</dbReference>
<accession>A0A8J5CF41</accession>
<dbReference type="InterPro" id="IPR025287">
    <property type="entry name" value="WAK_GUB"/>
</dbReference>
<evidence type="ECO:0000259" key="4">
    <source>
        <dbReference type="Pfam" id="PF13947"/>
    </source>
</evidence>
<keyword evidence="2 3" id="KW-0732">Signal</keyword>
<proteinExistence type="predicted"/>
<evidence type="ECO:0000313" key="6">
    <source>
        <dbReference type="Proteomes" id="UP000734854"/>
    </source>
</evidence>
<dbReference type="Proteomes" id="UP000734854">
    <property type="component" value="Unassembled WGS sequence"/>
</dbReference>